<dbReference type="GO" id="GO:0016787">
    <property type="term" value="F:hydrolase activity"/>
    <property type="evidence" value="ECO:0007669"/>
    <property type="project" value="InterPro"/>
</dbReference>
<evidence type="ECO:0000313" key="3">
    <source>
        <dbReference type="Proteomes" id="UP000474228"/>
    </source>
</evidence>
<organism evidence="2 3">
    <name type="scientific">Streptococcus pneumoniae</name>
    <dbReference type="NCBI Taxonomy" id="1313"/>
    <lineage>
        <taxon>Bacteria</taxon>
        <taxon>Bacillati</taxon>
        <taxon>Bacillota</taxon>
        <taxon>Bacilli</taxon>
        <taxon>Lactobacillales</taxon>
        <taxon>Streptococcaceae</taxon>
        <taxon>Streptococcus</taxon>
    </lineage>
</organism>
<dbReference type="Pfam" id="PF00149">
    <property type="entry name" value="Metallophos"/>
    <property type="match status" value="1"/>
</dbReference>
<name>A0A6G2D8Q2_STREE</name>
<protein>
    <recommendedName>
        <fullName evidence="1">Calcineurin-like phosphoesterase domain-containing protein</fullName>
    </recommendedName>
</protein>
<evidence type="ECO:0000313" key="2">
    <source>
        <dbReference type="EMBL" id="MTV64645.1"/>
    </source>
</evidence>
<dbReference type="Proteomes" id="UP000474228">
    <property type="component" value="Unassembled WGS sequence"/>
</dbReference>
<proteinExistence type="predicted"/>
<feature type="domain" description="Calcineurin-like phosphoesterase" evidence="1">
    <location>
        <begin position="11"/>
        <end position="63"/>
    </location>
</feature>
<comment type="caution">
    <text evidence="2">The sequence shown here is derived from an EMBL/GenBank/DDBJ whole genome shotgun (WGS) entry which is preliminary data.</text>
</comment>
<sequence>MEKIGWDDVRIVITGDIAHQKINISNEQLMLTSWLLNKLTEFGKVVIIPGNHDFLENNTERLDSITPVVELLNNQWIK</sequence>
<accession>A0A6G2D8Q2</accession>
<dbReference type="Gene3D" id="3.60.21.10">
    <property type="match status" value="1"/>
</dbReference>
<dbReference type="InterPro" id="IPR029052">
    <property type="entry name" value="Metallo-depent_PP-like"/>
</dbReference>
<dbReference type="AlphaFoldDB" id="A0A6G2D8Q2"/>
<reference evidence="2 3" key="1">
    <citation type="submission" date="2019-11" db="EMBL/GenBank/DDBJ databases">
        <title>Growth characteristics of pneumococcus vary with the chemical composition of the capsule and with environmental conditions.</title>
        <authorList>
            <person name="Tothpal A."/>
            <person name="Desobry K."/>
            <person name="Joshi S."/>
            <person name="Wyllie A.L."/>
            <person name="Weinberger D.M."/>
        </authorList>
    </citation>
    <scope>NUCLEOTIDE SEQUENCE [LARGE SCALE GENOMIC DNA]</scope>
    <source>
        <strain evidence="3">pnumococcus22F</strain>
    </source>
</reference>
<feature type="non-terminal residue" evidence="2">
    <location>
        <position position="78"/>
    </location>
</feature>
<dbReference type="SUPFAM" id="SSF56300">
    <property type="entry name" value="Metallo-dependent phosphatases"/>
    <property type="match status" value="1"/>
</dbReference>
<dbReference type="EMBL" id="WNHJ01001137">
    <property type="protein sequence ID" value="MTV64645.1"/>
    <property type="molecule type" value="Genomic_DNA"/>
</dbReference>
<dbReference type="InterPro" id="IPR004843">
    <property type="entry name" value="Calcineurin-like_PHP"/>
</dbReference>
<gene>
    <name evidence="2" type="ORF">GM539_15055</name>
</gene>
<evidence type="ECO:0000259" key="1">
    <source>
        <dbReference type="Pfam" id="PF00149"/>
    </source>
</evidence>